<dbReference type="Proteomes" id="UP001381693">
    <property type="component" value="Unassembled WGS sequence"/>
</dbReference>
<sequence length="155" mass="16436">MRTACTSALVVAAALLGVATAINVQNEESKPEVKIFAGYITRTRFSVITSTSLASCLSALGSTGQCGGRKKRSPILNIDDVDVEPSANDLEGSVDEHSLVKREAALPENKDVGKLFVSLTTFTTHTTTSFTENTSTTVSMSFQCTPPDGNKLPFC</sequence>
<evidence type="ECO:0000256" key="1">
    <source>
        <dbReference type="SAM" id="SignalP"/>
    </source>
</evidence>
<feature type="signal peptide" evidence="1">
    <location>
        <begin position="1"/>
        <end position="21"/>
    </location>
</feature>
<feature type="chain" id="PRO_5042836913" evidence="1">
    <location>
        <begin position="22"/>
        <end position="155"/>
    </location>
</feature>
<dbReference type="AlphaFoldDB" id="A0AAN8WPD4"/>
<protein>
    <submittedName>
        <fullName evidence="2">Uncharacterized protein</fullName>
    </submittedName>
</protein>
<evidence type="ECO:0000313" key="2">
    <source>
        <dbReference type="EMBL" id="KAK7038802.1"/>
    </source>
</evidence>
<reference evidence="2 3" key="1">
    <citation type="submission" date="2023-11" db="EMBL/GenBank/DDBJ databases">
        <title>Halocaridina rubra genome assembly.</title>
        <authorList>
            <person name="Smith C."/>
        </authorList>
    </citation>
    <scope>NUCLEOTIDE SEQUENCE [LARGE SCALE GENOMIC DNA]</scope>
    <source>
        <strain evidence="2">EP-1</strain>
        <tissue evidence="2">Whole</tissue>
    </source>
</reference>
<proteinExistence type="predicted"/>
<dbReference type="EMBL" id="JAXCGZ010022054">
    <property type="protein sequence ID" value="KAK7038802.1"/>
    <property type="molecule type" value="Genomic_DNA"/>
</dbReference>
<keyword evidence="1" id="KW-0732">Signal</keyword>
<evidence type="ECO:0000313" key="3">
    <source>
        <dbReference type="Proteomes" id="UP001381693"/>
    </source>
</evidence>
<comment type="caution">
    <text evidence="2">The sequence shown here is derived from an EMBL/GenBank/DDBJ whole genome shotgun (WGS) entry which is preliminary data.</text>
</comment>
<name>A0AAN8WPD4_HALRR</name>
<accession>A0AAN8WPD4</accession>
<organism evidence="2 3">
    <name type="scientific">Halocaridina rubra</name>
    <name type="common">Hawaiian red shrimp</name>
    <dbReference type="NCBI Taxonomy" id="373956"/>
    <lineage>
        <taxon>Eukaryota</taxon>
        <taxon>Metazoa</taxon>
        <taxon>Ecdysozoa</taxon>
        <taxon>Arthropoda</taxon>
        <taxon>Crustacea</taxon>
        <taxon>Multicrustacea</taxon>
        <taxon>Malacostraca</taxon>
        <taxon>Eumalacostraca</taxon>
        <taxon>Eucarida</taxon>
        <taxon>Decapoda</taxon>
        <taxon>Pleocyemata</taxon>
        <taxon>Caridea</taxon>
        <taxon>Atyoidea</taxon>
        <taxon>Atyidae</taxon>
        <taxon>Halocaridina</taxon>
    </lineage>
</organism>
<gene>
    <name evidence="2" type="ORF">SK128_010155</name>
</gene>
<keyword evidence="3" id="KW-1185">Reference proteome</keyword>